<comment type="caution">
    <text evidence="1">The sequence shown here is derived from an EMBL/GenBank/DDBJ whole genome shotgun (WGS) entry which is preliminary data.</text>
</comment>
<name>A0A8J6BAL2_ELECQ</name>
<proteinExistence type="predicted"/>
<dbReference type="Proteomes" id="UP000770717">
    <property type="component" value="Unassembled WGS sequence"/>
</dbReference>
<reference evidence="1" key="1">
    <citation type="thesis" date="2020" institute="ProQuest LLC" country="789 East Eisenhower Parkway, Ann Arbor, MI, USA">
        <title>Comparative Genomics and Chromosome Evolution.</title>
        <authorList>
            <person name="Mudd A.B."/>
        </authorList>
    </citation>
    <scope>NUCLEOTIDE SEQUENCE</scope>
    <source>
        <strain evidence="1">HN-11 Male</strain>
        <tissue evidence="1">Kidney and liver</tissue>
    </source>
</reference>
<evidence type="ECO:0000313" key="2">
    <source>
        <dbReference type="Proteomes" id="UP000770717"/>
    </source>
</evidence>
<organism evidence="1 2">
    <name type="scientific">Eleutherodactylus coqui</name>
    <name type="common">Puerto Rican coqui</name>
    <dbReference type="NCBI Taxonomy" id="57060"/>
    <lineage>
        <taxon>Eukaryota</taxon>
        <taxon>Metazoa</taxon>
        <taxon>Chordata</taxon>
        <taxon>Craniata</taxon>
        <taxon>Vertebrata</taxon>
        <taxon>Euteleostomi</taxon>
        <taxon>Amphibia</taxon>
        <taxon>Batrachia</taxon>
        <taxon>Anura</taxon>
        <taxon>Neobatrachia</taxon>
        <taxon>Hyloidea</taxon>
        <taxon>Eleutherodactylidae</taxon>
        <taxon>Eleutherodactylinae</taxon>
        <taxon>Eleutherodactylus</taxon>
        <taxon>Eleutherodactylus</taxon>
    </lineage>
</organism>
<sequence length="96" mass="10654">MSDLAIKALLPKHLSKHNAFSKVAYLTDTNSPSISSFRDLPSGYERWWITLKELGSFLGTSPNGDMRKFLNGGTQKGPATRPSWTSFIIFSRTMSG</sequence>
<evidence type="ECO:0000313" key="1">
    <source>
        <dbReference type="EMBL" id="KAG9461344.1"/>
    </source>
</evidence>
<gene>
    <name evidence="1" type="ORF">GDO78_017182</name>
</gene>
<dbReference type="AlphaFoldDB" id="A0A8J6BAL2"/>
<dbReference type="EMBL" id="WNTK01023308">
    <property type="protein sequence ID" value="KAG9461344.1"/>
    <property type="molecule type" value="Genomic_DNA"/>
</dbReference>
<protein>
    <submittedName>
        <fullName evidence="1">Uncharacterized protein</fullName>
    </submittedName>
</protein>
<accession>A0A8J6BAL2</accession>
<keyword evidence="2" id="KW-1185">Reference proteome</keyword>